<dbReference type="AlphaFoldDB" id="A0A8S3Z2U8"/>
<keyword evidence="3" id="KW-1185">Reference proteome</keyword>
<organism evidence="2 3">
    <name type="scientific">Candidula unifasciata</name>
    <dbReference type="NCBI Taxonomy" id="100452"/>
    <lineage>
        <taxon>Eukaryota</taxon>
        <taxon>Metazoa</taxon>
        <taxon>Spiralia</taxon>
        <taxon>Lophotrochozoa</taxon>
        <taxon>Mollusca</taxon>
        <taxon>Gastropoda</taxon>
        <taxon>Heterobranchia</taxon>
        <taxon>Euthyneura</taxon>
        <taxon>Panpulmonata</taxon>
        <taxon>Eupulmonata</taxon>
        <taxon>Stylommatophora</taxon>
        <taxon>Helicina</taxon>
        <taxon>Helicoidea</taxon>
        <taxon>Geomitridae</taxon>
        <taxon>Candidula</taxon>
    </lineage>
</organism>
<evidence type="ECO:0000259" key="1">
    <source>
        <dbReference type="Pfam" id="PF00644"/>
    </source>
</evidence>
<comment type="caution">
    <text evidence="2">The sequence shown here is derived from an EMBL/GenBank/DDBJ whole genome shotgun (WGS) entry which is preliminary data.</text>
</comment>
<proteinExistence type="predicted"/>
<accession>A0A8S3Z2U8</accession>
<protein>
    <recommendedName>
        <fullName evidence="1">PARP catalytic domain-containing protein</fullName>
    </recommendedName>
</protein>
<feature type="domain" description="PARP catalytic" evidence="1">
    <location>
        <begin position="12"/>
        <end position="165"/>
    </location>
</feature>
<gene>
    <name evidence="2" type="ORF">CUNI_LOCUS7498</name>
</gene>
<dbReference type="EMBL" id="CAJHNH020001193">
    <property type="protein sequence ID" value="CAG5121940.1"/>
    <property type="molecule type" value="Genomic_DNA"/>
</dbReference>
<dbReference type="GO" id="GO:0003950">
    <property type="term" value="F:NAD+ poly-ADP-ribosyltransferase activity"/>
    <property type="evidence" value="ECO:0007669"/>
    <property type="project" value="InterPro"/>
</dbReference>
<evidence type="ECO:0000313" key="3">
    <source>
        <dbReference type="Proteomes" id="UP000678393"/>
    </source>
</evidence>
<dbReference type="OrthoDB" id="10249393at2759"/>
<dbReference type="Proteomes" id="UP000678393">
    <property type="component" value="Unassembled WGS sequence"/>
</dbReference>
<dbReference type="SUPFAM" id="SSF56399">
    <property type="entry name" value="ADP-ribosylation"/>
    <property type="match status" value="1"/>
</dbReference>
<dbReference type="Pfam" id="PF00644">
    <property type="entry name" value="PARP"/>
    <property type="match status" value="1"/>
</dbReference>
<dbReference type="Gene3D" id="3.90.228.10">
    <property type="match status" value="1"/>
</dbReference>
<sequence>MEVDRSINVQYNVSSILKAQNNPALSSRFETALGNLTDPTMVTELYFCGSLEKPKRLLQILSEGFTEEDFIHGEFGRGLYFSKYPSKAAQFSVLGKLLEVRVGLGRIETVIRYDRTRKGPSERYDSIIVPGRLFHMGDQGESAMLCQEYVVFNVDQVMPVCLLSYTYVPRTGF</sequence>
<evidence type="ECO:0000313" key="2">
    <source>
        <dbReference type="EMBL" id="CAG5121940.1"/>
    </source>
</evidence>
<dbReference type="InterPro" id="IPR012317">
    <property type="entry name" value="Poly(ADP-ribose)pol_cat_dom"/>
</dbReference>
<reference evidence="2" key="1">
    <citation type="submission" date="2021-04" db="EMBL/GenBank/DDBJ databases">
        <authorList>
            <consortium name="Molecular Ecology Group"/>
        </authorList>
    </citation>
    <scope>NUCLEOTIDE SEQUENCE</scope>
</reference>
<name>A0A8S3Z2U8_9EUPU</name>